<protein>
    <recommendedName>
        <fullName evidence="3">Tc toxin complex TcA C-terminal TcB-binding domain-containing protein</fullName>
    </recommendedName>
</protein>
<proteinExistence type="predicted"/>
<dbReference type="Proteomes" id="UP001498398">
    <property type="component" value="Unassembled WGS sequence"/>
</dbReference>
<gene>
    <name evidence="1" type="ORF">VKT23_002841</name>
</gene>
<organism evidence="1 2">
    <name type="scientific">Marasmiellus scandens</name>
    <dbReference type="NCBI Taxonomy" id="2682957"/>
    <lineage>
        <taxon>Eukaryota</taxon>
        <taxon>Fungi</taxon>
        <taxon>Dikarya</taxon>
        <taxon>Basidiomycota</taxon>
        <taxon>Agaricomycotina</taxon>
        <taxon>Agaricomycetes</taxon>
        <taxon>Agaricomycetidae</taxon>
        <taxon>Agaricales</taxon>
        <taxon>Marasmiineae</taxon>
        <taxon>Omphalotaceae</taxon>
        <taxon>Marasmiellus</taxon>
    </lineage>
</organism>
<reference evidence="1 2" key="1">
    <citation type="submission" date="2024-01" db="EMBL/GenBank/DDBJ databases">
        <title>A draft genome for the cacao thread blight pathogen Marasmiellus scandens.</title>
        <authorList>
            <person name="Baruah I.K."/>
            <person name="Leung J."/>
            <person name="Bukari Y."/>
            <person name="Amoako-Attah I."/>
            <person name="Meinhardt L.W."/>
            <person name="Bailey B.A."/>
            <person name="Cohen S.P."/>
        </authorList>
    </citation>
    <scope>NUCLEOTIDE SEQUENCE [LARGE SCALE GENOMIC DNA]</scope>
    <source>
        <strain evidence="1 2">GH-19</strain>
    </source>
</reference>
<evidence type="ECO:0000313" key="1">
    <source>
        <dbReference type="EMBL" id="KAK7468326.1"/>
    </source>
</evidence>
<sequence length="993" mass="109197">MANTNDSEPIRLPPDQSFRLYQLNNEWNIQLSVAEGGISLGENSDFGPSTAVNRKGFYAFAESIQLSKSFAVDLDADSNCTISTHDLFLVDSPADNDPSLSIVAASGADNLSGGTPTGSLDGQNAGKLSMYIENCSSQTISHFRLSAKGGNGGDTREKGATAGNGGLGGQVQLVAYHAMTNVSSLCDAFARSKYDSNSTLTVQHPAYLDLVGILKTAEADSRPISATIPSGDSSIKDLVALVAPIQIICDRVVGSSDSPTVDDAKDAVWEVRQTLQTQFVNDSSQLRANINVNGGEAGSYLAVSDGSRGSAGKPGAIGNSIPYIFLRRPDANLLQTQTMVTVHPEQCEMLYERAMTYWYFATDTCRQKAMQLLQRLIFRLSFLPFHDQETNPLYNAYEQQQAFLQVPNAVDRLGNLKVRAMGQLCVLQAGNIDFYGYTRHWVPRLSWDTYSAVLESAIDVYTRLEASYILYHAALEQKKEVNHEAQQASSTIDSTLQKMNDEKLELVENLNNLDRKVLSAGADLDHKHEALLTAYNEVVDKVKESHGLTFSAVINAVMKVAEKPKDPLEYGKQIFALENDWNNKVVDDSGVAVDKSLLLSKLNHSSITGLDDFTGDLTPEEKNGEFKVDGNLPGFLIEEDKLKEVLADYTQGALGEAGDNLKKKFKEFTDAIVARNNDIITYNALLTVIKNKLDEASKLQDAKLTAQKKTIIGPDLQAMTDYMRTIYENAHARVMRYLNIGQRALTFKILRSEDLLEMYDGSGFNGNIDQNDIPLSLTSDVLAAIKSNLDDLLVRGQEETGISPAQFPGDWETGIGKRRYLSAEELQTFLQNKQVKLSIPPVYPNEDTDSLSTDFRSSANVRVYRVAFYLEGLKSKTNVPHSGDRQPVFMSTITHPGHEIIVSTKGVRNEFEHDRLDVKHSFRVGVDGSEEVLENGEFVKLSPDGKDTIFGAPGPFTIWEVDSRDTQWDVLDLSGVTGGHLQFCGTNYAFKSS</sequence>
<dbReference type="EMBL" id="JBANRG010000003">
    <property type="protein sequence ID" value="KAK7468326.1"/>
    <property type="molecule type" value="Genomic_DNA"/>
</dbReference>
<accession>A0ABR1JY74</accession>
<keyword evidence="2" id="KW-1185">Reference proteome</keyword>
<evidence type="ECO:0000313" key="2">
    <source>
        <dbReference type="Proteomes" id="UP001498398"/>
    </source>
</evidence>
<evidence type="ECO:0008006" key="3">
    <source>
        <dbReference type="Google" id="ProtNLM"/>
    </source>
</evidence>
<comment type="caution">
    <text evidence="1">The sequence shown here is derived from an EMBL/GenBank/DDBJ whole genome shotgun (WGS) entry which is preliminary data.</text>
</comment>
<name>A0ABR1JY74_9AGAR</name>